<keyword evidence="1" id="KW-0472">Membrane</keyword>
<dbReference type="OrthoDB" id="5766000at2"/>
<dbReference type="AlphaFoldDB" id="I0WH55"/>
<dbReference type="Proteomes" id="UP000005938">
    <property type="component" value="Unassembled WGS sequence"/>
</dbReference>
<gene>
    <name evidence="2" type="ORF">W5A_05883</name>
</gene>
<keyword evidence="1" id="KW-0812">Transmembrane</keyword>
<keyword evidence="3" id="KW-1185">Reference proteome</keyword>
<name>I0WH55_9FLAO</name>
<dbReference type="Pfam" id="PF13858">
    <property type="entry name" value="DUF4199"/>
    <property type="match status" value="1"/>
</dbReference>
<proteinExistence type="predicted"/>
<feature type="transmembrane region" description="Helical" evidence="1">
    <location>
        <begin position="75"/>
        <end position="95"/>
    </location>
</feature>
<dbReference type="RefSeq" id="WP_008238384.1">
    <property type="nucleotide sequence ID" value="NZ_AJJU01000004.1"/>
</dbReference>
<evidence type="ECO:0000256" key="1">
    <source>
        <dbReference type="SAM" id="Phobius"/>
    </source>
</evidence>
<dbReference type="STRING" id="946077.W5A_05883"/>
<comment type="caution">
    <text evidence="2">The sequence shown here is derived from an EMBL/GenBank/DDBJ whole genome shotgun (WGS) entry which is preliminary data.</text>
</comment>
<evidence type="ECO:0000313" key="2">
    <source>
        <dbReference type="EMBL" id="EID75721.1"/>
    </source>
</evidence>
<evidence type="ECO:0008006" key="4">
    <source>
        <dbReference type="Google" id="ProtNLM"/>
    </source>
</evidence>
<organism evidence="2 3">
    <name type="scientific">Imtechella halotolerans K1</name>
    <dbReference type="NCBI Taxonomy" id="946077"/>
    <lineage>
        <taxon>Bacteria</taxon>
        <taxon>Pseudomonadati</taxon>
        <taxon>Bacteroidota</taxon>
        <taxon>Flavobacteriia</taxon>
        <taxon>Flavobacteriales</taxon>
        <taxon>Flavobacteriaceae</taxon>
        <taxon>Imtechella</taxon>
    </lineage>
</organism>
<dbReference type="InterPro" id="IPR025250">
    <property type="entry name" value="DUF4199"/>
</dbReference>
<accession>I0WH55</accession>
<feature type="transmembrane region" description="Helical" evidence="1">
    <location>
        <begin position="130"/>
        <end position="153"/>
    </location>
</feature>
<protein>
    <recommendedName>
        <fullName evidence="4">DUF4199 domain-containing protein</fullName>
    </recommendedName>
</protein>
<keyword evidence="1" id="KW-1133">Transmembrane helix</keyword>
<dbReference type="eggNOG" id="ENOG502ZX0H">
    <property type="taxonomic scope" value="Bacteria"/>
</dbReference>
<evidence type="ECO:0000313" key="3">
    <source>
        <dbReference type="Proteomes" id="UP000005938"/>
    </source>
</evidence>
<sequence>MNLKLEIKWALIFTMATLFWSLLEKVTGLTSTHIDKFPYFTNIFAVLAITIYILAMKAKRKNLGGVLPWKKGFSFGILMTGYIFILTPLSLYITLKWIMPEFFNNTIQWAVTNNKMSLYEAENYFTFNNYLLQSLITVPLMGAVTSAIIALFLRKKK</sequence>
<dbReference type="EMBL" id="AJJU01000004">
    <property type="protein sequence ID" value="EID75721.1"/>
    <property type="molecule type" value="Genomic_DNA"/>
</dbReference>
<reference evidence="2 3" key="1">
    <citation type="journal article" date="2012" name="J. Bacteriol.">
        <title>Genome Sequence of the Halotolerant Bacterium Imtechella halotolerans K1T.</title>
        <authorList>
            <person name="Kumar S."/>
            <person name="Vikram S."/>
            <person name="Subramanian S."/>
            <person name="Raghava G.P."/>
            <person name="Pinnaka A.K."/>
        </authorList>
    </citation>
    <scope>NUCLEOTIDE SEQUENCE [LARGE SCALE GENOMIC DNA]</scope>
    <source>
        <strain evidence="2 3">K1</strain>
    </source>
</reference>
<feature type="transmembrane region" description="Helical" evidence="1">
    <location>
        <begin position="38"/>
        <end position="55"/>
    </location>
</feature>